<dbReference type="Proteomes" id="UP000694941">
    <property type="component" value="Unplaced"/>
</dbReference>
<keyword evidence="6 11" id="KW-0931">ER-Golgi transport</keyword>
<evidence type="ECO:0000256" key="10">
    <source>
        <dbReference type="ARBA" id="ARBA00023136"/>
    </source>
</evidence>
<evidence type="ECO:0000256" key="1">
    <source>
        <dbReference type="ARBA" id="ARBA00004477"/>
    </source>
</evidence>
<evidence type="ECO:0000256" key="8">
    <source>
        <dbReference type="ARBA" id="ARBA00022989"/>
    </source>
</evidence>
<dbReference type="Pfam" id="PF18035">
    <property type="entry name" value="Bap31_Bap29_C"/>
    <property type="match status" value="1"/>
</dbReference>
<sequence length="218" mass="25794">MSIQWTLIASFLYGEIAVVGLLLLPFISSLRWARILKSRLFRLIRERINIYFGILFFFHLICFFDAVREMRKYSSTEVSDHDTLSTELQRNMRLFRAQRNFHIMLFTFFLLFVIRRLVSLILNQATLAAQCEASVLQARRATETAERLMQEKERQFPPPFPSGFQYFIELEHLKKDRNSMKAQAESVNKEYDRLVKEYAKLQEELDMITGSSSVKKDE</sequence>
<dbReference type="GeneID" id="106469290"/>
<reference evidence="16" key="1">
    <citation type="submission" date="2025-08" db="UniProtKB">
        <authorList>
            <consortium name="RefSeq"/>
        </authorList>
    </citation>
    <scope>IDENTIFICATION</scope>
    <source>
        <tissue evidence="16">Muscle</tissue>
    </source>
</reference>
<evidence type="ECO:0000256" key="9">
    <source>
        <dbReference type="ARBA" id="ARBA00023054"/>
    </source>
</evidence>
<evidence type="ECO:0000256" key="12">
    <source>
        <dbReference type="SAM" id="Coils"/>
    </source>
</evidence>
<keyword evidence="7 11" id="KW-0653">Protein transport</keyword>
<feature type="domain" description="BAP29/BAP31 transmembrane" evidence="13">
    <location>
        <begin position="1"/>
        <end position="133"/>
    </location>
</feature>
<keyword evidence="5 11" id="KW-0256">Endoplasmic reticulum</keyword>
<evidence type="ECO:0000256" key="2">
    <source>
        <dbReference type="ARBA" id="ARBA00007956"/>
    </source>
</evidence>
<keyword evidence="9 12" id="KW-0175">Coiled coil</keyword>
<dbReference type="InterPro" id="IPR041672">
    <property type="entry name" value="Bap31/Bap29_C"/>
</dbReference>
<comment type="subcellular location">
    <subcellularLocation>
        <location evidence="1 11">Endoplasmic reticulum membrane</location>
        <topology evidence="1 11">Multi-pass membrane protein</topology>
    </subcellularLocation>
</comment>
<keyword evidence="15" id="KW-1185">Reference proteome</keyword>
<dbReference type="RefSeq" id="XP_022254279.1">
    <property type="nucleotide sequence ID" value="XM_022398571.1"/>
</dbReference>
<name>A0ABM1TEH3_LIMPO</name>
<dbReference type="InterPro" id="IPR040463">
    <property type="entry name" value="BAP29/BAP31_N"/>
</dbReference>
<dbReference type="PANTHER" id="PTHR12701">
    <property type="entry name" value="BCR-ASSOCIATED PROTEIN, BAP"/>
    <property type="match status" value="1"/>
</dbReference>
<feature type="transmembrane region" description="Helical" evidence="11">
    <location>
        <begin position="48"/>
        <end position="67"/>
    </location>
</feature>
<evidence type="ECO:0000256" key="6">
    <source>
        <dbReference type="ARBA" id="ARBA00022892"/>
    </source>
</evidence>
<evidence type="ECO:0000256" key="4">
    <source>
        <dbReference type="ARBA" id="ARBA00022692"/>
    </source>
</evidence>
<feature type="domain" description="Bap31/Bap29 cytoplasmic coiled-coil" evidence="14">
    <location>
        <begin position="169"/>
        <end position="217"/>
    </location>
</feature>
<evidence type="ECO:0000256" key="7">
    <source>
        <dbReference type="ARBA" id="ARBA00022927"/>
    </source>
</evidence>
<evidence type="ECO:0000259" key="13">
    <source>
        <dbReference type="Pfam" id="PF05529"/>
    </source>
</evidence>
<evidence type="ECO:0000313" key="16">
    <source>
        <dbReference type="RefSeq" id="XP_022254279.1"/>
    </source>
</evidence>
<feature type="transmembrane region" description="Helical" evidence="11">
    <location>
        <begin position="101"/>
        <end position="118"/>
    </location>
</feature>
<comment type="function">
    <text evidence="11">May play a role in anterograde transport of membrane proteins from the endoplasmic reticulum to the Golgi.</text>
</comment>
<evidence type="ECO:0000313" key="15">
    <source>
        <dbReference type="Proteomes" id="UP000694941"/>
    </source>
</evidence>
<evidence type="ECO:0000256" key="11">
    <source>
        <dbReference type="RuleBase" id="RU367026"/>
    </source>
</evidence>
<comment type="similarity">
    <text evidence="2 11">Belongs to the BCAP29/BCAP31 family.</text>
</comment>
<gene>
    <name evidence="16" type="primary">LOC106469290</name>
</gene>
<keyword evidence="10 11" id="KW-0472">Membrane</keyword>
<keyword evidence="3 11" id="KW-0813">Transport</keyword>
<proteinExistence type="inferred from homology"/>
<dbReference type="InterPro" id="IPR008417">
    <property type="entry name" value="BAP29/BAP31"/>
</dbReference>
<feature type="transmembrane region" description="Helical" evidence="11">
    <location>
        <begin position="6"/>
        <end position="27"/>
    </location>
</feature>
<dbReference type="Pfam" id="PF05529">
    <property type="entry name" value="Bap31"/>
    <property type="match status" value="1"/>
</dbReference>
<evidence type="ECO:0000259" key="14">
    <source>
        <dbReference type="Pfam" id="PF18035"/>
    </source>
</evidence>
<dbReference type="PANTHER" id="PTHR12701:SF20">
    <property type="entry name" value="ENDOPLASMIC RETICULUM TRANSMEMBRANE PROTEIN"/>
    <property type="match status" value="1"/>
</dbReference>
<organism evidence="15 16">
    <name type="scientific">Limulus polyphemus</name>
    <name type="common">Atlantic horseshoe crab</name>
    <dbReference type="NCBI Taxonomy" id="6850"/>
    <lineage>
        <taxon>Eukaryota</taxon>
        <taxon>Metazoa</taxon>
        <taxon>Ecdysozoa</taxon>
        <taxon>Arthropoda</taxon>
        <taxon>Chelicerata</taxon>
        <taxon>Merostomata</taxon>
        <taxon>Xiphosura</taxon>
        <taxon>Limulidae</taxon>
        <taxon>Limulus</taxon>
    </lineage>
</organism>
<keyword evidence="8 11" id="KW-1133">Transmembrane helix</keyword>
<accession>A0ABM1TEH3</accession>
<evidence type="ECO:0000256" key="5">
    <source>
        <dbReference type="ARBA" id="ARBA00022824"/>
    </source>
</evidence>
<dbReference type="Gene3D" id="1.20.5.110">
    <property type="match status" value="1"/>
</dbReference>
<evidence type="ECO:0000256" key="3">
    <source>
        <dbReference type="ARBA" id="ARBA00022448"/>
    </source>
</evidence>
<protein>
    <recommendedName>
        <fullName evidence="11">Endoplasmic reticulum transmembrane protein</fullName>
    </recommendedName>
</protein>
<feature type="coiled-coil region" evidence="12">
    <location>
        <begin position="135"/>
        <end position="211"/>
    </location>
</feature>
<keyword evidence="4 11" id="KW-0812">Transmembrane</keyword>